<dbReference type="Gene3D" id="3.40.50.1240">
    <property type="entry name" value="Phosphoglycerate mutase-like"/>
    <property type="match status" value="1"/>
</dbReference>
<comment type="caution">
    <text evidence="1">The sequence shown here is derived from an EMBL/GenBank/DDBJ whole genome shotgun (WGS) entry which is preliminary data.</text>
</comment>
<evidence type="ECO:0000313" key="2">
    <source>
        <dbReference type="Proteomes" id="UP000679992"/>
    </source>
</evidence>
<reference evidence="1 2" key="1">
    <citation type="submission" date="2021-03" db="EMBL/GenBank/DDBJ databases">
        <title>Antimicrobial resistance genes in bacteria isolated from Japanese honey, and their potential for conferring macrolide and lincosamide resistance in the American foulbrood pathogen Paenibacillus larvae.</title>
        <authorList>
            <person name="Okamoto M."/>
            <person name="Kumagai M."/>
            <person name="Kanamori H."/>
            <person name="Takamatsu D."/>
        </authorList>
    </citation>
    <scope>NUCLEOTIDE SEQUENCE [LARGE SCALE GENOMIC DNA]</scope>
    <source>
        <strain evidence="1 2">J42TS3</strain>
    </source>
</reference>
<dbReference type="InterPro" id="IPR050275">
    <property type="entry name" value="PGM_Phosphatase"/>
</dbReference>
<evidence type="ECO:0000313" key="1">
    <source>
        <dbReference type="EMBL" id="GIP53385.1"/>
    </source>
</evidence>
<dbReference type="InterPro" id="IPR013078">
    <property type="entry name" value="His_Pase_superF_clade-1"/>
</dbReference>
<name>A0ABQ4MBM0_9BACL</name>
<dbReference type="SUPFAM" id="SSF53254">
    <property type="entry name" value="Phosphoglycerate mutase-like"/>
    <property type="match status" value="1"/>
</dbReference>
<dbReference type="Pfam" id="PF00300">
    <property type="entry name" value="His_Phos_1"/>
    <property type="match status" value="1"/>
</dbReference>
<dbReference type="CDD" id="cd07040">
    <property type="entry name" value="HP"/>
    <property type="match status" value="1"/>
</dbReference>
<organism evidence="1 2">
    <name type="scientific">Paenibacillus vini</name>
    <dbReference type="NCBI Taxonomy" id="1476024"/>
    <lineage>
        <taxon>Bacteria</taxon>
        <taxon>Bacillati</taxon>
        <taxon>Bacillota</taxon>
        <taxon>Bacilli</taxon>
        <taxon>Bacillales</taxon>
        <taxon>Paenibacillaceae</taxon>
        <taxon>Paenibacillus</taxon>
    </lineage>
</organism>
<keyword evidence="2" id="KW-1185">Reference proteome</keyword>
<accession>A0ABQ4MBM0</accession>
<dbReference type="PANTHER" id="PTHR48100">
    <property type="entry name" value="BROAD-SPECIFICITY PHOSPHATASE YOR283W-RELATED"/>
    <property type="match status" value="1"/>
</dbReference>
<proteinExistence type="predicted"/>
<dbReference type="RefSeq" id="WP_213654954.1">
    <property type="nucleotide sequence ID" value="NZ_BOSL01000006.1"/>
</dbReference>
<dbReference type="Proteomes" id="UP000679992">
    <property type="component" value="Unassembled WGS sequence"/>
</dbReference>
<sequence length="189" mass="21503">METVVYFVRHADSAFVEGQERERGLSEQGARDAKIIKELLQDEPLDVFVSSPYVRSVETIQELADWKGKPIEQFEDLRERNIGQFAPMSFADAKRKVYEEPQFAFPEGESSLEAADRAAQALLSLLVQYEGLTLLLGTHGDIMTLMLQTFDPRYGFEFWRSTTMPDIYRVHFDGTALKQVSRIMGGVEA</sequence>
<dbReference type="PANTHER" id="PTHR48100:SF59">
    <property type="entry name" value="ADENOSYLCOBALAMIN_ALPHA-RIBAZOLE PHOSPHATASE"/>
    <property type="match status" value="1"/>
</dbReference>
<dbReference type="SMART" id="SM00855">
    <property type="entry name" value="PGAM"/>
    <property type="match status" value="1"/>
</dbReference>
<dbReference type="InterPro" id="IPR029033">
    <property type="entry name" value="His_PPase_superfam"/>
</dbReference>
<gene>
    <name evidence="1" type="ORF">J42TS3_24200</name>
</gene>
<dbReference type="EMBL" id="BOSL01000006">
    <property type="protein sequence ID" value="GIP53385.1"/>
    <property type="molecule type" value="Genomic_DNA"/>
</dbReference>
<protein>
    <submittedName>
        <fullName evidence="1">Phosphoglycerate mutase</fullName>
    </submittedName>
</protein>